<dbReference type="GO" id="GO:0015074">
    <property type="term" value="P:DNA integration"/>
    <property type="evidence" value="ECO:0007669"/>
    <property type="project" value="TreeGrafter"/>
</dbReference>
<dbReference type="PANTHER" id="PTHR46060:SF2">
    <property type="entry name" value="HISTONE-LYSINE N-METHYLTRANSFERASE SETMAR"/>
    <property type="match status" value="1"/>
</dbReference>
<dbReference type="GO" id="GO:0006303">
    <property type="term" value="P:double-strand break repair via nonhomologous end joining"/>
    <property type="evidence" value="ECO:0007669"/>
    <property type="project" value="TreeGrafter"/>
</dbReference>
<dbReference type="AlphaFoldDB" id="A0A8R1DJD6"/>
<accession>A0A8R1DJD6</accession>
<dbReference type="GO" id="GO:0042800">
    <property type="term" value="F:histone H3K4 methyltransferase activity"/>
    <property type="evidence" value="ECO:0007669"/>
    <property type="project" value="TreeGrafter"/>
</dbReference>
<dbReference type="GO" id="GO:0035861">
    <property type="term" value="C:site of double-strand break"/>
    <property type="evidence" value="ECO:0007669"/>
    <property type="project" value="TreeGrafter"/>
</dbReference>
<dbReference type="GO" id="GO:0046975">
    <property type="term" value="F:histone H3K36 methyltransferase activity"/>
    <property type="evidence" value="ECO:0007669"/>
    <property type="project" value="TreeGrafter"/>
</dbReference>
<organism evidence="3 4">
    <name type="scientific">Caenorhabditis japonica</name>
    <dbReference type="NCBI Taxonomy" id="281687"/>
    <lineage>
        <taxon>Eukaryota</taxon>
        <taxon>Metazoa</taxon>
        <taxon>Ecdysozoa</taxon>
        <taxon>Nematoda</taxon>
        <taxon>Chromadorea</taxon>
        <taxon>Rhabditida</taxon>
        <taxon>Rhabditina</taxon>
        <taxon>Rhabditomorpha</taxon>
        <taxon>Rhabditoidea</taxon>
        <taxon>Rhabditidae</taxon>
        <taxon>Peloderinae</taxon>
        <taxon>Caenorhabditis</taxon>
    </lineage>
</organism>
<reference evidence="3" key="2">
    <citation type="submission" date="2022-06" db="UniProtKB">
        <authorList>
            <consortium name="EnsemblMetazoa"/>
        </authorList>
    </citation>
    <scope>IDENTIFICATION</scope>
    <source>
        <strain evidence="3">DF5081</strain>
    </source>
</reference>
<feature type="compositionally biased region" description="Polar residues" evidence="1">
    <location>
        <begin position="292"/>
        <end position="302"/>
    </location>
</feature>
<dbReference type="OMA" id="RINICDI"/>
<dbReference type="GO" id="GO:0044774">
    <property type="term" value="P:mitotic DNA integrity checkpoint signaling"/>
    <property type="evidence" value="ECO:0007669"/>
    <property type="project" value="TreeGrafter"/>
</dbReference>
<protein>
    <submittedName>
        <fullName evidence="3">HTH_48 domain-containing protein</fullName>
    </submittedName>
</protein>
<dbReference type="Gene3D" id="1.10.10.10">
    <property type="entry name" value="Winged helix-like DNA-binding domain superfamily/Winged helix DNA-binding domain"/>
    <property type="match status" value="1"/>
</dbReference>
<dbReference type="Proteomes" id="UP000005237">
    <property type="component" value="Unassembled WGS sequence"/>
</dbReference>
<feature type="domain" description="Mos1 transposase HTH" evidence="2">
    <location>
        <begin position="9"/>
        <end position="44"/>
    </location>
</feature>
<dbReference type="GO" id="GO:0000793">
    <property type="term" value="C:condensed chromosome"/>
    <property type="evidence" value="ECO:0007669"/>
    <property type="project" value="TreeGrafter"/>
</dbReference>
<dbReference type="GO" id="GO:0044547">
    <property type="term" value="F:DNA topoisomerase binding"/>
    <property type="evidence" value="ECO:0007669"/>
    <property type="project" value="TreeGrafter"/>
</dbReference>
<keyword evidence="4" id="KW-1185">Reference proteome</keyword>
<dbReference type="EnsemblMetazoa" id="CJA03558.1">
    <property type="protein sequence ID" value="CJA03558.1"/>
    <property type="gene ID" value="WBGene00122762"/>
</dbReference>
<dbReference type="GO" id="GO:0000729">
    <property type="term" value="P:DNA double-strand break processing"/>
    <property type="evidence" value="ECO:0007669"/>
    <property type="project" value="TreeGrafter"/>
</dbReference>
<dbReference type="GO" id="GO:0003690">
    <property type="term" value="F:double-stranded DNA binding"/>
    <property type="evidence" value="ECO:0007669"/>
    <property type="project" value="TreeGrafter"/>
</dbReference>
<dbReference type="InterPro" id="IPR001888">
    <property type="entry name" value="Transposase_1"/>
</dbReference>
<dbReference type="Pfam" id="PF17906">
    <property type="entry name" value="HTH_48"/>
    <property type="match status" value="1"/>
</dbReference>
<dbReference type="InterPro" id="IPR041426">
    <property type="entry name" value="Mos1_HTH"/>
</dbReference>
<sequence>MNDLSRPELRLIIFYEWSCGTPAAETVTKIGKVFGETTVTDRTVHNDLLRDAVKERPDVTTRELETMLGCSHQTISNHLHDLGYRRVLARWVPHALSPYQMQARVTACQSLLLTPQRKEFLADLVTGDESWVLYNNDTQRAVWILRGEEPPVQPKANLDEKKCLLSCFWNAKGMLYNALLPQGRMVNATTYSNQLASLVLALREKRPRRSAVHLLHDNARPHVAKATQEKLQELNWDTVPHPPYSPDIAPSDYQLFRPLKLFLNEKRFAKYEDLKMATSPTRSLPLSGRRAPTTSPSDGSQL</sequence>
<evidence type="ECO:0000313" key="4">
    <source>
        <dbReference type="Proteomes" id="UP000005237"/>
    </source>
</evidence>
<dbReference type="GO" id="GO:0031297">
    <property type="term" value="P:replication fork processing"/>
    <property type="evidence" value="ECO:0007669"/>
    <property type="project" value="TreeGrafter"/>
</dbReference>
<dbReference type="InterPro" id="IPR036388">
    <property type="entry name" value="WH-like_DNA-bd_sf"/>
</dbReference>
<evidence type="ECO:0000259" key="2">
    <source>
        <dbReference type="Pfam" id="PF17906"/>
    </source>
</evidence>
<dbReference type="GO" id="GO:0003697">
    <property type="term" value="F:single-stranded DNA binding"/>
    <property type="evidence" value="ECO:0007669"/>
    <property type="project" value="TreeGrafter"/>
</dbReference>
<dbReference type="InterPro" id="IPR036397">
    <property type="entry name" value="RNaseH_sf"/>
</dbReference>
<reference evidence="4" key="1">
    <citation type="submission" date="2010-08" db="EMBL/GenBank/DDBJ databases">
        <authorList>
            <consortium name="Caenorhabditis japonica Sequencing Consortium"/>
            <person name="Wilson R.K."/>
        </authorList>
    </citation>
    <scope>NUCLEOTIDE SEQUENCE [LARGE SCALE GENOMIC DNA]</scope>
    <source>
        <strain evidence="4">DF5081</strain>
    </source>
</reference>
<dbReference type="InterPro" id="IPR052709">
    <property type="entry name" value="Transposase-MT_Hybrid"/>
</dbReference>
<dbReference type="Pfam" id="PF01359">
    <property type="entry name" value="Transposase_1"/>
    <property type="match status" value="1"/>
</dbReference>
<evidence type="ECO:0000256" key="1">
    <source>
        <dbReference type="SAM" id="MobiDB-lite"/>
    </source>
</evidence>
<dbReference type="PANTHER" id="PTHR46060">
    <property type="entry name" value="MARINER MOS1 TRANSPOSASE-LIKE PROTEIN"/>
    <property type="match status" value="1"/>
</dbReference>
<feature type="region of interest" description="Disordered" evidence="1">
    <location>
        <begin position="279"/>
        <end position="302"/>
    </location>
</feature>
<dbReference type="GO" id="GO:0005634">
    <property type="term" value="C:nucleus"/>
    <property type="evidence" value="ECO:0007669"/>
    <property type="project" value="TreeGrafter"/>
</dbReference>
<proteinExistence type="predicted"/>
<dbReference type="Gene3D" id="3.30.420.10">
    <property type="entry name" value="Ribonuclease H-like superfamily/Ribonuclease H"/>
    <property type="match status" value="1"/>
</dbReference>
<dbReference type="GO" id="GO:0000014">
    <property type="term" value="F:single-stranded DNA endodeoxyribonuclease activity"/>
    <property type="evidence" value="ECO:0007669"/>
    <property type="project" value="TreeGrafter"/>
</dbReference>
<evidence type="ECO:0000313" key="3">
    <source>
        <dbReference type="EnsemblMetazoa" id="CJA03558.1"/>
    </source>
</evidence>
<name>A0A8R1DJD6_CAEJA</name>